<proteinExistence type="predicted"/>
<dbReference type="Proteomes" id="UP000001514">
    <property type="component" value="Unassembled WGS sequence"/>
</dbReference>
<dbReference type="eggNOG" id="ENOG502QWDH">
    <property type="taxonomic scope" value="Eukaryota"/>
</dbReference>
<evidence type="ECO:0000313" key="2">
    <source>
        <dbReference type="EMBL" id="EFJ07712.1"/>
    </source>
</evidence>
<keyword evidence="3" id="KW-1185">Reference proteome</keyword>
<feature type="compositionally biased region" description="Low complexity" evidence="1">
    <location>
        <begin position="305"/>
        <end position="325"/>
    </location>
</feature>
<sequence length="524" mass="56561">MEHSSRRKKLQALAPLELSADNTSKLMGSRAAALKRLSERANNTLCSSTSLSAPPPFSGSLVDPSSPRKISFSFSELGQAIIARLRSYGVRIDPGLSDEEIELAQAAFQITFPPDLRGILQQGLPIGPGFPDWRSQLGSHKLKLWIAAPKTGLCSAAELGLFWWRGWGARPPEPEGAARASRAALRRAPVMVPVFSQCYVPSQPVRAGNPVMYVDRSEAFYCAHELSEFFGKECFKRFVSGGGGGGGGCGSSIAAYCPEPMAVQQQEPRVLGVESARKMIARCVSNIGEDLEGLEAALAERRSSVSARSVLAGPRASSTSRSSDGSSDDHEPGPSHHHPSSLLLPRERLGHSSSNRGGGMRRIEFWSDLVEKGPSMNAAAGRSASHDDGLVQVGGETDLDWENAKSNPWQLVKESVGEMAIKLRRAGWNERDVAEIMDSCEQLDHRCDDPRPNPADRESVIEGLAAHLDFLSSCLRDAGWSIHDISETLYSDLTGFSEHPGRRARISPEVASRIGLLAAFVAQG</sequence>
<accession>D8T6E9</accession>
<protein>
    <recommendedName>
        <fullName evidence="4">Knr4/Smi1-like domain-containing protein</fullName>
    </recommendedName>
</protein>
<dbReference type="HOGENOM" id="CLU_039459_0_0_1"/>
<reference evidence="2 3" key="1">
    <citation type="journal article" date="2011" name="Science">
        <title>The Selaginella genome identifies genetic changes associated with the evolution of vascular plants.</title>
        <authorList>
            <person name="Banks J.A."/>
            <person name="Nishiyama T."/>
            <person name="Hasebe M."/>
            <person name="Bowman J.L."/>
            <person name="Gribskov M."/>
            <person name="dePamphilis C."/>
            <person name="Albert V.A."/>
            <person name="Aono N."/>
            <person name="Aoyama T."/>
            <person name="Ambrose B.A."/>
            <person name="Ashton N.W."/>
            <person name="Axtell M.J."/>
            <person name="Barker E."/>
            <person name="Barker M.S."/>
            <person name="Bennetzen J.L."/>
            <person name="Bonawitz N.D."/>
            <person name="Chapple C."/>
            <person name="Cheng C."/>
            <person name="Correa L.G."/>
            <person name="Dacre M."/>
            <person name="DeBarry J."/>
            <person name="Dreyer I."/>
            <person name="Elias M."/>
            <person name="Engstrom E.M."/>
            <person name="Estelle M."/>
            <person name="Feng L."/>
            <person name="Finet C."/>
            <person name="Floyd S.K."/>
            <person name="Frommer W.B."/>
            <person name="Fujita T."/>
            <person name="Gramzow L."/>
            <person name="Gutensohn M."/>
            <person name="Harholt J."/>
            <person name="Hattori M."/>
            <person name="Heyl A."/>
            <person name="Hirai T."/>
            <person name="Hiwatashi Y."/>
            <person name="Ishikawa M."/>
            <person name="Iwata M."/>
            <person name="Karol K.G."/>
            <person name="Koehler B."/>
            <person name="Kolukisaoglu U."/>
            <person name="Kubo M."/>
            <person name="Kurata T."/>
            <person name="Lalonde S."/>
            <person name="Li K."/>
            <person name="Li Y."/>
            <person name="Litt A."/>
            <person name="Lyons E."/>
            <person name="Manning G."/>
            <person name="Maruyama T."/>
            <person name="Michael T.P."/>
            <person name="Mikami K."/>
            <person name="Miyazaki S."/>
            <person name="Morinaga S."/>
            <person name="Murata T."/>
            <person name="Mueller-Roeber B."/>
            <person name="Nelson D.R."/>
            <person name="Obara M."/>
            <person name="Oguri Y."/>
            <person name="Olmstead R.G."/>
            <person name="Onodera N."/>
            <person name="Petersen B.L."/>
            <person name="Pils B."/>
            <person name="Prigge M."/>
            <person name="Rensing S.A."/>
            <person name="Riano-Pachon D.M."/>
            <person name="Roberts A.W."/>
            <person name="Sato Y."/>
            <person name="Scheller H.V."/>
            <person name="Schulz B."/>
            <person name="Schulz C."/>
            <person name="Shakirov E.V."/>
            <person name="Shibagaki N."/>
            <person name="Shinohara N."/>
            <person name="Shippen D.E."/>
            <person name="Soerensen I."/>
            <person name="Sotooka R."/>
            <person name="Sugimoto N."/>
            <person name="Sugita M."/>
            <person name="Sumikawa N."/>
            <person name="Tanurdzic M."/>
            <person name="Theissen G."/>
            <person name="Ulvskov P."/>
            <person name="Wakazuki S."/>
            <person name="Weng J.K."/>
            <person name="Willats W.W."/>
            <person name="Wipf D."/>
            <person name="Wolf P.G."/>
            <person name="Yang L."/>
            <person name="Zimmer A.D."/>
            <person name="Zhu Q."/>
            <person name="Mitros T."/>
            <person name="Hellsten U."/>
            <person name="Loque D."/>
            <person name="Otillar R."/>
            <person name="Salamov A."/>
            <person name="Schmutz J."/>
            <person name="Shapiro H."/>
            <person name="Lindquist E."/>
            <person name="Lucas S."/>
            <person name="Rokhsar D."/>
            <person name="Grigoriev I.V."/>
        </authorList>
    </citation>
    <scope>NUCLEOTIDE SEQUENCE [LARGE SCALE GENOMIC DNA]</scope>
</reference>
<dbReference type="STRING" id="88036.D8T6E9"/>
<evidence type="ECO:0000313" key="3">
    <source>
        <dbReference type="Proteomes" id="UP000001514"/>
    </source>
</evidence>
<dbReference type="PANTHER" id="PTHR32011">
    <property type="entry name" value="OS08G0472400 PROTEIN"/>
    <property type="match status" value="1"/>
</dbReference>
<evidence type="ECO:0000256" key="1">
    <source>
        <dbReference type="SAM" id="MobiDB-lite"/>
    </source>
</evidence>
<dbReference type="EMBL" id="GL377681">
    <property type="protein sequence ID" value="EFJ07712.1"/>
    <property type="molecule type" value="Genomic_DNA"/>
</dbReference>
<dbReference type="Gramene" id="EFJ07712">
    <property type="protein sequence ID" value="EFJ07712"/>
    <property type="gene ID" value="SELMODRAFT_429511"/>
</dbReference>
<dbReference type="InParanoid" id="D8T6E9"/>
<dbReference type="AlphaFoldDB" id="D8T6E9"/>
<dbReference type="OrthoDB" id="1888829at2759"/>
<name>D8T6E9_SELML</name>
<dbReference type="FunCoup" id="D8T6E9">
    <property type="interactions" value="171"/>
</dbReference>
<dbReference type="PANTHER" id="PTHR32011:SF2">
    <property type="entry name" value="OS08G0472400 PROTEIN"/>
    <property type="match status" value="1"/>
</dbReference>
<dbReference type="KEGG" id="smo:SELMODRAFT_429511"/>
<organism evidence="3">
    <name type="scientific">Selaginella moellendorffii</name>
    <name type="common">Spikemoss</name>
    <dbReference type="NCBI Taxonomy" id="88036"/>
    <lineage>
        <taxon>Eukaryota</taxon>
        <taxon>Viridiplantae</taxon>
        <taxon>Streptophyta</taxon>
        <taxon>Embryophyta</taxon>
        <taxon>Tracheophyta</taxon>
        <taxon>Lycopodiopsida</taxon>
        <taxon>Selaginellales</taxon>
        <taxon>Selaginellaceae</taxon>
        <taxon>Selaginella</taxon>
    </lineage>
</organism>
<evidence type="ECO:0008006" key="4">
    <source>
        <dbReference type="Google" id="ProtNLM"/>
    </source>
</evidence>
<feature type="region of interest" description="Disordered" evidence="1">
    <location>
        <begin position="305"/>
        <end position="357"/>
    </location>
</feature>
<gene>
    <name evidence="2" type="ORF">SELMODRAFT_429511</name>
</gene>